<dbReference type="EMBL" id="QOIL01000004">
    <property type="protein sequence ID" value="RCG31600.1"/>
    <property type="molecule type" value="Genomic_DNA"/>
</dbReference>
<keyword evidence="5 6" id="KW-0472">Membrane</keyword>
<dbReference type="PANTHER" id="PTHR33885:SF3">
    <property type="entry name" value="PHAGE SHOCK PROTEIN C"/>
    <property type="match status" value="1"/>
</dbReference>
<feature type="domain" description="Phage shock protein PspC N-terminal" evidence="7">
    <location>
        <begin position="2"/>
        <end position="56"/>
    </location>
</feature>
<gene>
    <name evidence="8" type="ORF">DQ384_08510</name>
</gene>
<dbReference type="GO" id="GO:0005886">
    <property type="term" value="C:plasma membrane"/>
    <property type="evidence" value="ECO:0007669"/>
    <property type="project" value="UniProtKB-SubCell"/>
</dbReference>
<keyword evidence="4 6" id="KW-1133">Transmembrane helix</keyword>
<dbReference type="Proteomes" id="UP000253094">
    <property type="component" value="Unassembled WGS sequence"/>
</dbReference>
<dbReference type="Pfam" id="PF04024">
    <property type="entry name" value="PspC"/>
    <property type="match status" value="1"/>
</dbReference>
<dbReference type="AlphaFoldDB" id="A0A367FPJ0"/>
<reference evidence="8 9" key="1">
    <citation type="submission" date="2018-06" db="EMBL/GenBank/DDBJ databases">
        <title>Sphaerisporangium craniellae sp. nov., isolated from a marine sponge in the South China Sea.</title>
        <authorList>
            <person name="Li L."/>
        </authorList>
    </citation>
    <scope>NUCLEOTIDE SEQUENCE [LARGE SCALE GENOMIC DNA]</scope>
    <source>
        <strain evidence="8 9">CCTCC AA 208026</strain>
    </source>
</reference>
<organism evidence="8 9">
    <name type="scientific">Sphaerisporangium album</name>
    <dbReference type="NCBI Taxonomy" id="509200"/>
    <lineage>
        <taxon>Bacteria</taxon>
        <taxon>Bacillati</taxon>
        <taxon>Actinomycetota</taxon>
        <taxon>Actinomycetes</taxon>
        <taxon>Streptosporangiales</taxon>
        <taxon>Streptosporangiaceae</taxon>
        <taxon>Sphaerisporangium</taxon>
    </lineage>
</organism>
<name>A0A367FPJ0_9ACTN</name>
<accession>A0A367FPJ0</accession>
<comment type="caution">
    <text evidence="8">The sequence shown here is derived from an EMBL/GenBank/DDBJ whole genome shotgun (WGS) entry which is preliminary data.</text>
</comment>
<feature type="transmembrane region" description="Helical" evidence="6">
    <location>
        <begin position="30"/>
        <end position="53"/>
    </location>
</feature>
<protein>
    <submittedName>
        <fullName evidence="8">PspC domain-containing protein</fullName>
    </submittedName>
</protein>
<evidence type="ECO:0000256" key="4">
    <source>
        <dbReference type="ARBA" id="ARBA00022989"/>
    </source>
</evidence>
<proteinExistence type="predicted"/>
<evidence type="ECO:0000256" key="1">
    <source>
        <dbReference type="ARBA" id="ARBA00004162"/>
    </source>
</evidence>
<dbReference type="RefSeq" id="WP_114028170.1">
    <property type="nucleotide sequence ID" value="NZ_QOIL01000004.1"/>
</dbReference>
<evidence type="ECO:0000256" key="5">
    <source>
        <dbReference type="ARBA" id="ARBA00023136"/>
    </source>
</evidence>
<keyword evidence="3 6" id="KW-0812">Transmembrane</keyword>
<evidence type="ECO:0000313" key="9">
    <source>
        <dbReference type="Proteomes" id="UP000253094"/>
    </source>
</evidence>
<evidence type="ECO:0000313" key="8">
    <source>
        <dbReference type="EMBL" id="RCG31600.1"/>
    </source>
</evidence>
<dbReference type="OrthoDB" id="7359894at2"/>
<dbReference type="InterPro" id="IPR052027">
    <property type="entry name" value="PspC"/>
</dbReference>
<evidence type="ECO:0000259" key="7">
    <source>
        <dbReference type="Pfam" id="PF04024"/>
    </source>
</evidence>
<sequence>MHRSREHKMIAGVCGGLAESWGWRPSMVRLLFVVSCVLPGPQFLIYLLMWLFIPKAPHRASAGRW</sequence>
<dbReference type="InterPro" id="IPR007168">
    <property type="entry name" value="Phageshock_PspC_N"/>
</dbReference>
<keyword evidence="2" id="KW-1003">Cell membrane</keyword>
<comment type="subcellular location">
    <subcellularLocation>
        <location evidence="1">Cell membrane</location>
        <topology evidence="1">Single-pass membrane protein</topology>
    </subcellularLocation>
</comment>
<evidence type="ECO:0000256" key="6">
    <source>
        <dbReference type="SAM" id="Phobius"/>
    </source>
</evidence>
<dbReference type="PANTHER" id="PTHR33885">
    <property type="entry name" value="PHAGE SHOCK PROTEIN C"/>
    <property type="match status" value="1"/>
</dbReference>
<keyword evidence="9" id="KW-1185">Reference proteome</keyword>
<evidence type="ECO:0000256" key="2">
    <source>
        <dbReference type="ARBA" id="ARBA00022475"/>
    </source>
</evidence>
<evidence type="ECO:0000256" key="3">
    <source>
        <dbReference type="ARBA" id="ARBA00022692"/>
    </source>
</evidence>